<dbReference type="Gene3D" id="3.60.110.10">
    <property type="entry name" value="Carbon-nitrogen hydrolase"/>
    <property type="match status" value="1"/>
</dbReference>
<dbReference type="PROSITE" id="PS50263">
    <property type="entry name" value="CN_HYDROLASE"/>
    <property type="match status" value="1"/>
</dbReference>
<evidence type="ECO:0000313" key="4">
    <source>
        <dbReference type="Proteomes" id="UP000623678"/>
    </source>
</evidence>
<comment type="caution">
    <text evidence="3">The sequence shown here is derived from an EMBL/GenBank/DDBJ whole genome shotgun (WGS) entry which is preliminary data.</text>
</comment>
<keyword evidence="4" id="KW-1185">Reference proteome</keyword>
<dbReference type="InterPro" id="IPR003010">
    <property type="entry name" value="C-N_Hydrolase"/>
</dbReference>
<protein>
    <recommendedName>
        <fullName evidence="2">CN hydrolase domain-containing protein</fullName>
    </recommendedName>
</protein>
<dbReference type="RefSeq" id="WP_262395131.1">
    <property type="nucleotide sequence ID" value="NZ_JACRTD010000004.1"/>
</dbReference>
<dbReference type="SUPFAM" id="SSF56317">
    <property type="entry name" value="Carbon-nitrogen hydrolase"/>
    <property type="match status" value="1"/>
</dbReference>
<dbReference type="InterPro" id="IPR036526">
    <property type="entry name" value="C-N_Hydrolase_sf"/>
</dbReference>
<proteinExistence type="inferred from homology"/>
<dbReference type="EMBL" id="JACRTD010000004">
    <property type="protein sequence ID" value="MBC8585349.1"/>
    <property type="molecule type" value="Genomic_DNA"/>
</dbReference>
<dbReference type="PANTHER" id="PTHR23088">
    <property type="entry name" value="NITRILASE-RELATED"/>
    <property type="match status" value="1"/>
</dbReference>
<feature type="domain" description="CN hydrolase" evidence="2">
    <location>
        <begin position="45"/>
        <end position="312"/>
    </location>
</feature>
<comment type="similarity">
    <text evidence="1">Belongs to the carbon-nitrogen hydrolase superfamily. NIT1/NIT2 family.</text>
</comment>
<evidence type="ECO:0000256" key="1">
    <source>
        <dbReference type="ARBA" id="ARBA00010613"/>
    </source>
</evidence>
<organism evidence="3 4">
    <name type="scientific">Youxingia wuxianensis</name>
    <dbReference type="NCBI Taxonomy" id="2763678"/>
    <lineage>
        <taxon>Bacteria</taxon>
        <taxon>Bacillati</taxon>
        <taxon>Bacillota</taxon>
        <taxon>Clostridia</taxon>
        <taxon>Eubacteriales</taxon>
        <taxon>Oscillospiraceae</taxon>
        <taxon>Youxingia</taxon>
    </lineage>
</organism>
<dbReference type="AlphaFoldDB" id="A0A926ERV3"/>
<dbReference type="PANTHER" id="PTHR23088:SF27">
    <property type="entry name" value="DEAMINATED GLUTATHIONE AMIDASE"/>
    <property type="match status" value="1"/>
</dbReference>
<sequence>MWNLFLGFLSFVMSVKVTPIKIIKIVDSFGSREKNNLEFVSPELIRCSVMQKQMDSCRSLKELIGEWTQFAQNSAQAGAQVVVFPEYIGLTCLGLVPFCKKVLSHIIEQGSMQNLKELKFDEIKLKQAVEAFHNFIYEVYMYAFSAIAKNQKIYIVAGSSLFYEKGSLYNRCVVFGPDGQPVGSQDKTASIGLDKLLGVAASDVIEVIPTPFGGLGVVLGSDAYYFECFKIAKARGAKIIAAPGIGEIGALGDILRCRANENGQYVLFSPLNFTDNEQAGIFAPLEITPEKDGIVAREKEQGTQMLTARLNLPKLEKNFDIYYNDPNKEFLQGDYLHSYCYSGKLPLFDQEKHRQQMEEISS</sequence>
<accession>A0A926ERV3</accession>
<evidence type="ECO:0000259" key="2">
    <source>
        <dbReference type="PROSITE" id="PS50263"/>
    </source>
</evidence>
<reference evidence="3" key="1">
    <citation type="submission" date="2020-08" db="EMBL/GenBank/DDBJ databases">
        <title>Genome public.</title>
        <authorList>
            <person name="Liu C."/>
            <person name="Sun Q."/>
        </authorList>
    </citation>
    <scope>NUCLEOTIDE SEQUENCE</scope>
    <source>
        <strain evidence="3">NSJ-64</strain>
    </source>
</reference>
<dbReference type="Pfam" id="PF00795">
    <property type="entry name" value="CN_hydrolase"/>
    <property type="match status" value="1"/>
</dbReference>
<gene>
    <name evidence="3" type="ORF">H8705_07110</name>
</gene>
<name>A0A926ERV3_9FIRM</name>
<evidence type="ECO:0000313" key="3">
    <source>
        <dbReference type="EMBL" id="MBC8585349.1"/>
    </source>
</evidence>
<dbReference type="Proteomes" id="UP000623678">
    <property type="component" value="Unassembled WGS sequence"/>
</dbReference>